<dbReference type="AlphaFoldDB" id="A0A0K2TQ85"/>
<proteinExistence type="predicted"/>
<dbReference type="EMBL" id="HACA01010461">
    <property type="protein sequence ID" value="CDW27822.1"/>
    <property type="molecule type" value="Transcribed_RNA"/>
</dbReference>
<organism evidence="1">
    <name type="scientific">Lepeophtheirus salmonis</name>
    <name type="common">Salmon louse</name>
    <name type="synonym">Caligus salmonis</name>
    <dbReference type="NCBI Taxonomy" id="72036"/>
    <lineage>
        <taxon>Eukaryota</taxon>
        <taxon>Metazoa</taxon>
        <taxon>Ecdysozoa</taxon>
        <taxon>Arthropoda</taxon>
        <taxon>Crustacea</taxon>
        <taxon>Multicrustacea</taxon>
        <taxon>Hexanauplia</taxon>
        <taxon>Copepoda</taxon>
        <taxon>Siphonostomatoida</taxon>
        <taxon>Caligidae</taxon>
        <taxon>Lepeophtheirus</taxon>
    </lineage>
</organism>
<dbReference type="PANTHER" id="PTHR47272">
    <property type="entry name" value="DDE_TNP_1_7 DOMAIN-CONTAINING PROTEIN"/>
    <property type="match status" value="1"/>
</dbReference>
<name>A0A0K2TQ85_LEPSM</name>
<sequence>MGGVDLLDNMIANYAISLRRKEWYWCLYNWFLNVQMVQALRLYRKSGGILNLNERQKISLLDFTRACTES</sequence>
<evidence type="ECO:0000313" key="1">
    <source>
        <dbReference type="EMBL" id="CDW27822.1"/>
    </source>
</evidence>
<accession>A0A0K2TQ85</accession>
<protein>
    <submittedName>
        <fullName evidence="1">PiggyBac transposable elementderived protein 3like [Maylandia zebra]</fullName>
    </submittedName>
</protein>
<dbReference type="PANTHER" id="PTHR47272:SF2">
    <property type="entry name" value="PIGGYBAC TRANSPOSABLE ELEMENT-DERIVED PROTEIN 3-LIKE"/>
    <property type="match status" value="1"/>
</dbReference>
<reference evidence="1" key="1">
    <citation type="submission" date="2014-05" db="EMBL/GenBank/DDBJ databases">
        <authorList>
            <person name="Chronopoulou M."/>
        </authorList>
    </citation>
    <scope>NUCLEOTIDE SEQUENCE</scope>
    <source>
        <tissue evidence="1">Whole organism</tissue>
    </source>
</reference>